<name>A0A2K8Z4A1_9BACT</name>
<feature type="transmembrane region" description="Helical" evidence="1">
    <location>
        <begin position="194"/>
        <end position="215"/>
    </location>
</feature>
<reference evidence="2 3" key="1">
    <citation type="submission" date="2017-11" db="EMBL/GenBank/DDBJ databases">
        <title>Taxonomic description and genome sequences of Spirosoma HA7 sp. nov., isolated from pollen microhabitat of Corylus avellana.</title>
        <authorList>
            <person name="Ambika Manirajan B."/>
            <person name="Suarez C."/>
            <person name="Ratering S."/>
            <person name="Geissler-Plaum R."/>
            <person name="Cardinale M."/>
            <person name="Sylvia S."/>
        </authorList>
    </citation>
    <scope>NUCLEOTIDE SEQUENCE [LARGE SCALE GENOMIC DNA]</scope>
    <source>
        <strain evidence="2 3">HA7</strain>
    </source>
</reference>
<evidence type="ECO:0000313" key="2">
    <source>
        <dbReference type="EMBL" id="AUD04693.1"/>
    </source>
</evidence>
<keyword evidence="1" id="KW-0812">Transmembrane</keyword>
<sequence>MLTPTQLTAIDQHLRKENWLLNEELIDELKDHYTEGIEERLSQGMAFDVALREIQAGFGGRKGLLKMEEDFQVHNHRKIGQLEWKFVRSFMHGAKWPFTVCLFVSLYAVNVYTGEEDIVRTGLSFGFVLVTVSVLVNVAQSLYFFYWNRNEVNQAVGQPSSPVYITTYLLGMSLLLLNKYGFAKYGSSFPNSAVLLLETLLETLCLVYYAAIALATRQILLKERNNRLPKAT</sequence>
<protein>
    <submittedName>
        <fullName evidence="2">Uncharacterized protein</fullName>
    </submittedName>
</protein>
<evidence type="ECO:0000256" key="1">
    <source>
        <dbReference type="SAM" id="Phobius"/>
    </source>
</evidence>
<dbReference type="OrthoDB" id="949201at2"/>
<feature type="transmembrane region" description="Helical" evidence="1">
    <location>
        <begin position="94"/>
        <end position="113"/>
    </location>
</feature>
<proteinExistence type="predicted"/>
<dbReference type="KEGG" id="spir:CWM47_24305"/>
<keyword evidence="1" id="KW-0472">Membrane</keyword>
<dbReference type="EMBL" id="CP025096">
    <property type="protein sequence ID" value="AUD04693.1"/>
    <property type="molecule type" value="Genomic_DNA"/>
</dbReference>
<keyword evidence="3" id="KW-1185">Reference proteome</keyword>
<dbReference type="AlphaFoldDB" id="A0A2K8Z4A1"/>
<dbReference type="Proteomes" id="UP000232883">
    <property type="component" value="Chromosome"/>
</dbReference>
<accession>A0A2K8Z4A1</accession>
<evidence type="ECO:0000313" key="3">
    <source>
        <dbReference type="Proteomes" id="UP000232883"/>
    </source>
</evidence>
<organism evidence="2 3">
    <name type="scientific">Spirosoma pollinicola</name>
    <dbReference type="NCBI Taxonomy" id="2057025"/>
    <lineage>
        <taxon>Bacteria</taxon>
        <taxon>Pseudomonadati</taxon>
        <taxon>Bacteroidota</taxon>
        <taxon>Cytophagia</taxon>
        <taxon>Cytophagales</taxon>
        <taxon>Cytophagaceae</taxon>
        <taxon>Spirosoma</taxon>
    </lineage>
</organism>
<feature type="transmembrane region" description="Helical" evidence="1">
    <location>
        <begin position="163"/>
        <end position="182"/>
    </location>
</feature>
<dbReference type="RefSeq" id="WP_100990783.1">
    <property type="nucleotide sequence ID" value="NZ_CP025096.1"/>
</dbReference>
<gene>
    <name evidence="2" type="ORF">CWM47_24305</name>
</gene>
<keyword evidence="1" id="KW-1133">Transmembrane helix</keyword>
<feature type="transmembrane region" description="Helical" evidence="1">
    <location>
        <begin position="125"/>
        <end position="147"/>
    </location>
</feature>